<name>A0A9P1BWZ6_9DINO</name>
<evidence type="ECO:0000313" key="1">
    <source>
        <dbReference type="EMBL" id="CAI3981016.1"/>
    </source>
</evidence>
<dbReference type="EMBL" id="CAMXCT010000604">
    <property type="protein sequence ID" value="CAI3981016.1"/>
    <property type="molecule type" value="Genomic_DNA"/>
</dbReference>
<dbReference type="EMBL" id="CAMXCT020000604">
    <property type="protein sequence ID" value="CAL1134391.1"/>
    <property type="molecule type" value="Genomic_DNA"/>
</dbReference>
<comment type="caution">
    <text evidence="1">The sequence shown here is derived from an EMBL/GenBank/DDBJ whole genome shotgun (WGS) entry which is preliminary data.</text>
</comment>
<accession>A0A9P1BWZ6</accession>
<dbReference type="AlphaFoldDB" id="A0A9P1BWZ6"/>
<dbReference type="EMBL" id="CAMXCT030000604">
    <property type="protein sequence ID" value="CAL4768328.1"/>
    <property type="molecule type" value="Genomic_DNA"/>
</dbReference>
<gene>
    <name evidence="1" type="ORF">C1SCF055_LOCUS8847</name>
</gene>
<keyword evidence="3" id="KW-1185">Reference proteome</keyword>
<reference evidence="2 3" key="2">
    <citation type="submission" date="2024-05" db="EMBL/GenBank/DDBJ databases">
        <authorList>
            <person name="Chen Y."/>
            <person name="Shah S."/>
            <person name="Dougan E. K."/>
            <person name="Thang M."/>
            <person name="Chan C."/>
        </authorList>
    </citation>
    <scope>NUCLEOTIDE SEQUENCE [LARGE SCALE GENOMIC DNA]</scope>
</reference>
<reference evidence="1" key="1">
    <citation type="submission" date="2022-10" db="EMBL/GenBank/DDBJ databases">
        <authorList>
            <person name="Chen Y."/>
            <person name="Dougan E. K."/>
            <person name="Chan C."/>
            <person name="Rhodes N."/>
            <person name="Thang M."/>
        </authorList>
    </citation>
    <scope>NUCLEOTIDE SEQUENCE</scope>
</reference>
<organism evidence="1">
    <name type="scientific">Cladocopium goreaui</name>
    <dbReference type="NCBI Taxonomy" id="2562237"/>
    <lineage>
        <taxon>Eukaryota</taxon>
        <taxon>Sar</taxon>
        <taxon>Alveolata</taxon>
        <taxon>Dinophyceae</taxon>
        <taxon>Suessiales</taxon>
        <taxon>Symbiodiniaceae</taxon>
        <taxon>Cladocopium</taxon>
    </lineage>
</organism>
<evidence type="ECO:0000313" key="3">
    <source>
        <dbReference type="Proteomes" id="UP001152797"/>
    </source>
</evidence>
<evidence type="ECO:0000313" key="2">
    <source>
        <dbReference type="EMBL" id="CAL4768328.1"/>
    </source>
</evidence>
<protein>
    <submittedName>
        <fullName evidence="1">Uncharacterized protein</fullName>
    </submittedName>
</protein>
<dbReference type="Proteomes" id="UP001152797">
    <property type="component" value="Unassembled WGS sequence"/>
</dbReference>
<sequence length="154" mass="16741">MSLAKVCRAFPARTGFSSRLPTLCQPCMEAFLQGCDVPQVSTASLGRALSASGGKAVSASSGGSQRLTCRRSPLPEGLQTTAGLVEEAYSSKPTEVQRIQRMQAAKTLQAGMSMPSAPHLCQEIQRRHQWKRGTHWQEVEQLSPVPMQLFSHES</sequence>
<proteinExistence type="predicted"/>